<accession>A0A0N1F6D8</accession>
<dbReference type="PATRIC" id="fig|1526658.3.peg.3261"/>
<comment type="caution">
    <text evidence="3">The sequence shown here is derived from an EMBL/GenBank/DDBJ whole genome shotgun (WGS) entry which is preliminary data.</text>
</comment>
<organism evidence="3 4">
    <name type="scientific">Bosea vaviloviae</name>
    <dbReference type="NCBI Taxonomy" id="1526658"/>
    <lineage>
        <taxon>Bacteria</taxon>
        <taxon>Pseudomonadati</taxon>
        <taxon>Pseudomonadota</taxon>
        <taxon>Alphaproteobacteria</taxon>
        <taxon>Hyphomicrobiales</taxon>
        <taxon>Boseaceae</taxon>
        <taxon>Bosea</taxon>
    </lineage>
</organism>
<protein>
    <submittedName>
        <fullName evidence="3">Uncharacterized protein</fullName>
    </submittedName>
</protein>
<name>A0A0N1F6D8_9HYPH</name>
<dbReference type="EMBL" id="LGSZ01000022">
    <property type="protein sequence ID" value="KPH82196.1"/>
    <property type="molecule type" value="Genomic_DNA"/>
</dbReference>
<proteinExistence type="predicted"/>
<keyword evidence="4" id="KW-1185">Reference proteome</keyword>
<evidence type="ECO:0000256" key="2">
    <source>
        <dbReference type="SAM" id="SignalP"/>
    </source>
</evidence>
<keyword evidence="2" id="KW-0732">Signal</keyword>
<evidence type="ECO:0000313" key="3">
    <source>
        <dbReference type="EMBL" id="KPH82196.1"/>
    </source>
</evidence>
<feature type="chain" id="PRO_5005870915" evidence="2">
    <location>
        <begin position="35"/>
        <end position="101"/>
    </location>
</feature>
<reference evidence="3 4" key="1">
    <citation type="submission" date="2015-07" db="EMBL/GenBank/DDBJ databases">
        <title>Whole genome sequencing of Bosea vaviloviae isolated from cave pool.</title>
        <authorList>
            <person name="Tan N.E.H."/>
            <person name="Lee Y.P."/>
            <person name="Gan H.M."/>
            <person name="Barton H."/>
            <person name="Savka M.A."/>
        </authorList>
    </citation>
    <scope>NUCLEOTIDE SEQUENCE [LARGE SCALE GENOMIC DNA]</scope>
    <source>
        <strain evidence="3 4">SD260</strain>
    </source>
</reference>
<feature type="region of interest" description="Disordered" evidence="1">
    <location>
        <begin position="80"/>
        <end position="101"/>
    </location>
</feature>
<sequence length="101" mass="10796">MPEGDMTTKPFVTKALFALALTCPAITLPSPSQAFWQRSQASICADATTARELARHRCDELLGYSDPGWPALGLGQAGYRAYRPSTPGPAPAARPPVRRLG</sequence>
<gene>
    <name evidence="3" type="ORF">AE618_04605</name>
</gene>
<dbReference type="Proteomes" id="UP000037822">
    <property type="component" value="Unassembled WGS sequence"/>
</dbReference>
<dbReference type="AlphaFoldDB" id="A0A0N1F6D8"/>
<evidence type="ECO:0000256" key="1">
    <source>
        <dbReference type="SAM" id="MobiDB-lite"/>
    </source>
</evidence>
<evidence type="ECO:0000313" key="4">
    <source>
        <dbReference type="Proteomes" id="UP000037822"/>
    </source>
</evidence>
<feature type="signal peptide" evidence="2">
    <location>
        <begin position="1"/>
        <end position="34"/>
    </location>
</feature>